<dbReference type="InterPro" id="IPR036102">
    <property type="entry name" value="OsmC/Ohrsf"/>
</dbReference>
<protein>
    <recommendedName>
        <fullName evidence="2">Osmotically inducible protein OsmC</fullName>
    </recommendedName>
</protein>
<dbReference type="InterPro" id="IPR015946">
    <property type="entry name" value="KH_dom-like_a/b"/>
</dbReference>
<proteinExistence type="predicted"/>
<dbReference type="AlphaFoldDB" id="X0U7Q6"/>
<reference evidence="1" key="1">
    <citation type="journal article" date="2014" name="Front. Microbiol.">
        <title>High frequency of phylogenetically diverse reductive dehalogenase-homologous genes in deep subseafloor sedimentary metagenomes.</title>
        <authorList>
            <person name="Kawai M."/>
            <person name="Futagami T."/>
            <person name="Toyoda A."/>
            <person name="Takaki Y."/>
            <person name="Nishi S."/>
            <person name="Hori S."/>
            <person name="Arai W."/>
            <person name="Tsubouchi T."/>
            <person name="Morono Y."/>
            <person name="Uchiyama I."/>
            <person name="Ito T."/>
            <person name="Fujiyama A."/>
            <person name="Inagaki F."/>
            <person name="Takami H."/>
        </authorList>
    </citation>
    <scope>NUCLEOTIDE SEQUENCE</scope>
    <source>
        <strain evidence="1">Expedition CK06-06</strain>
    </source>
</reference>
<dbReference type="SUPFAM" id="SSF82784">
    <property type="entry name" value="OsmC-like"/>
    <property type="match status" value="1"/>
</dbReference>
<dbReference type="Gene3D" id="3.30.300.20">
    <property type="match status" value="1"/>
</dbReference>
<organism evidence="1">
    <name type="scientific">marine sediment metagenome</name>
    <dbReference type="NCBI Taxonomy" id="412755"/>
    <lineage>
        <taxon>unclassified sequences</taxon>
        <taxon>metagenomes</taxon>
        <taxon>ecological metagenomes</taxon>
    </lineage>
</organism>
<accession>X0U7Q6</accession>
<dbReference type="EMBL" id="BARS01027866">
    <property type="protein sequence ID" value="GAG01834.1"/>
    <property type="molecule type" value="Genomic_DNA"/>
</dbReference>
<evidence type="ECO:0000313" key="1">
    <source>
        <dbReference type="EMBL" id="GAG01834.1"/>
    </source>
</evidence>
<gene>
    <name evidence="1" type="ORF">S01H1_43726</name>
</gene>
<sequence>MDIFKLTIFQRESETLKENNRKRVQTIQIPDSTYLSEIDFQLPLAYDGPKGEDGLRKHYTPEHFFIAAVSGCFFTTFSVVSSNS</sequence>
<comment type="caution">
    <text evidence="1">The sequence shown here is derived from an EMBL/GenBank/DDBJ whole genome shotgun (WGS) entry which is preliminary data.</text>
</comment>
<name>X0U7Q6_9ZZZZ</name>
<evidence type="ECO:0008006" key="2">
    <source>
        <dbReference type="Google" id="ProtNLM"/>
    </source>
</evidence>
<feature type="non-terminal residue" evidence="1">
    <location>
        <position position="84"/>
    </location>
</feature>